<evidence type="ECO:0000313" key="5">
    <source>
        <dbReference type="EMBL" id="CAE8605444.1"/>
    </source>
</evidence>
<dbReference type="InterPro" id="IPR002885">
    <property type="entry name" value="PPR_rpt"/>
</dbReference>
<evidence type="ECO:0000259" key="4">
    <source>
        <dbReference type="Pfam" id="PF17177"/>
    </source>
</evidence>
<dbReference type="Pfam" id="PF13812">
    <property type="entry name" value="PPR_3"/>
    <property type="match status" value="1"/>
</dbReference>
<feature type="non-terminal residue" evidence="5">
    <location>
        <position position="1"/>
    </location>
</feature>
<dbReference type="Proteomes" id="UP000654075">
    <property type="component" value="Unassembled WGS sequence"/>
</dbReference>
<evidence type="ECO:0000256" key="2">
    <source>
        <dbReference type="PROSITE-ProRule" id="PRU00708"/>
    </source>
</evidence>
<comment type="caution">
    <text evidence="5">The sequence shown here is derived from an EMBL/GenBank/DDBJ whole genome shotgun (WGS) entry which is preliminary data.</text>
</comment>
<accession>A0A813ETY9</accession>
<dbReference type="Pfam" id="PF01535">
    <property type="entry name" value="PPR"/>
    <property type="match status" value="1"/>
</dbReference>
<dbReference type="PROSITE" id="PS51375">
    <property type="entry name" value="PPR"/>
    <property type="match status" value="5"/>
</dbReference>
<feature type="repeat" description="PPR" evidence="2">
    <location>
        <begin position="155"/>
        <end position="189"/>
    </location>
</feature>
<feature type="compositionally biased region" description="Polar residues" evidence="3">
    <location>
        <begin position="43"/>
        <end position="56"/>
    </location>
</feature>
<dbReference type="PANTHER" id="PTHR47936:SF1">
    <property type="entry name" value="PENTATRICOPEPTIDE REPEAT-CONTAINING PROTEIN GUN1, CHLOROPLASTIC"/>
    <property type="match status" value="1"/>
</dbReference>
<evidence type="ECO:0000256" key="3">
    <source>
        <dbReference type="SAM" id="MobiDB-lite"/>
    </source>
</evidence>
<dbReference type="EMBL" id="CAJNNV010017839">
    <property type="protein sequence ID" value="CAE8605444.1"/>
    <property type="molecule type" value="Genomic_DNA"/>
</dbReference>
<keyword evidence="1" id="KW-0677">Repeat</keyword>
<feature type="compositionally biased region" description="Polar residues" evidence="3">
    <location>
        <begin position="1"/>
        <end position="22"/>
    </location>
</feature>
<dbReference type="Pfam" id="PF17177">
    <property type="entry name" value="PPR_long"/>
    <property type="match status" value="1"/>
</dbReference>
<feature type="repeat" description="PPR" evidence="2">
    <location>
        <begin position="190"/>
        <end position="224"/>
    </location>
</feature>
<feature type="region of interest" description="Disordered" evidence="3">
    <location>
        <begin position="1"/>
        <end position="57"/>
    </location>
</feature>
<feature type="repeat" description="PPR" evidence="2">
    <location>
        <begin position="332"/>
        <end position="366"/>
    </location>
</feature>
<dbReference type="OrthoDB" id="185373at2759"/>
<dbReference type="AlphaFoldDB" id="A0A813ETY9"/>
<feature type="compositionally biased region" description="Basic and acidic residues" evidence="3">
    <location>
        <begin position="32"/>
        <end position="42"/>
    </location>
</feature>
<dbReference type="OMA" id="CAMLEEM"/>
<reference evidence="5" key="1">
    <citation type="submission" date="2021-02" db="EMBL/GenBank/DDBJ databases">
        <authorList>
            <person name="Dougan E. K."/>
            <person name="Rhodes N."/>
            <person name="Thang M."/>
            <person name="Chan C."/>
        </authorList>
    </citation>
    <scope>NUCLEOTIDE SEQUENCE</scope>
</reference>
<evidence type="ECO:0000256" key="1">
    <source>
        <dbReference type="ARBA" id="ARBA00022737"/>
    </source>
</evidence>
<dbReference type="Gene3D" id="1.25.40.10">
    <property type="entry name" value="Tetratricopeptide repeat domain"/>
    <property type="match status" value="3"/>
</dbReference>
<dbReference type="NCBIfam" id="TIGR00756">
    <property type="entry name" value="PPR"/>
    <property type="match status" value="1"/>
</dbReference>
<keyword evidence="6" id="KW-1185">Reference proteome</keyword>
<evidence type="ECO:0000313" key="6">
    <source>
        <dbReference type="Proteomes" id="UP000654075"/>
    </source>
</evidence>
<proteinExistence type="predicted"/>
<feature type="domain" description="PROP1-like PPR" evidence="4">
    <location>
        <begin position="245"/>
        <end position="360"/>
    </location>
</feature>
<dbReference type="InterPro" id="IPR033443">
    <property type="entry name" value="PROP1-like_PPR_dom"/>
</dbReference>
<feature type="repeat" description="PPR" evidence="2">
    <location>
        <begin position="261"/>
        <end position="295"/>
    </location>
</feature>
<gene>
    <name evidence="5" type="ORF">PGLA1383_LOCUS23558</name>
</gene>
<name>A0A813ETY9_POLGL</name>
<dbReference type="InterPro" id="IPR011990">
    <property type="entry name" value="TPR-like_helical_dom_sf"/>
</dbReference>
<dbReference type="PANTHER" id="PTHR47936">
    <property type="entry name" value="PPR_LONG DOMAIN-CONTAINING PROTEIN"/>
    <property type="match status" value="1"/>
</dbReference>
<protein>
    <recommendedName>
        <fullName evidence="4">PROP1-like PPR domain-containing protein</fullName>
    </recommendedName>
</protein>
<organism evidence="5 6">
    <name type="scientific">Polarella glacialis</name>
    <name type="common">Dinoflagellate</name>
    <dbReference type="NCBI Taxonomy" id="89957"/>
    <lineage>
        <taxon>Eukaryota</taxon>
        <taxon>Sar</taxon>
        <taxon>Alveolata</taxon>
        <taxon>Dinophyceae</taxon>
        <taxon>Suessiales</taxon>
        <taxon>Suessiaceae</taxon>
        <taxon>Polarella</taxon>
    </lineage>
</organism>
<feature type="repeat" description="PPR" evidence="2">
    <location>
        <begin position="120"/>
        <end position="154"/>
    </location>
</feature>
<sequence>VESSARGSTQGEEVDITATSPADGQDPPQPTRRADTRAEKTAESGSATKQKSSNNPGEGLVAALRQRAENFARTGVNPDIAASLKEALEHHPGTERAARLREMQACDKDFETLVTEEKASVRNCNELIRAQALQGNMEAAMQTHDAMKQHGYEPDAETFVSLLAGAAHQRDADLARRLYLKMREQLISPTPKVYATLMQAHVRAGDTASGYSLMRKMEDERLQPDVVVHTVLINGLVGEGLLEKAWDEFHSIRTWKLIKPDEVLFTVMIKACAFNQEAERALNLLDDLRTCGLYPTDVTYGELIHAVSTTADHARKAFDFYRQMEAEDMPLSPFVFEKLLQACRNLGDPKRAKAIVQEMTEIGIPLDPEMYCHLVGLFATAMRRPKVTDQEKMQHLRCAWHVVTEARRLCDDRIDWTAMLNEVLGVYVAGGFSNFAMEMLKQYHLFGAAPDAQTWEHLLEMLGRDLKDVGRFMTLWGAVPKDPQPPDELYHLALDMALQSRSSRLTCAMLEEMYSVAVFPSPQLTERLAKAGRNVIQIHHLISKFITLNRDLKVSTSKRETALLQTHMDEREALLAADGMTVRDPTPEQEERDRHFKKLHEQGAFKRPWLPFGEYLVSKQKGGEAYAKRHDKPRPNLLAAS</sequence>